<proteinExistence type="predicted"/>
<protein>
    <submittedName>
        <fullName evidence="1">Uncharacterized protein</fullName>
    </submittedName>
</protein>
<comment type="caution">
    <text evidence="1">The sequence shown here is derived from an EMBL/GenBank/DDBJ whole genome shotgun (WGS) entry which is preliminary data.</text>
</comment>
<keyword evidence="2" id="KW-1185">Reference proteome</keyword>
<reference evidence="1 2" key="1">
    <citation type="journal article" date="2024" name="G3 (Bethesda)">
        <title>Genome assembly of Hibiscus sabdariffa L. provides insights into metabolisms of medicinal natural products.</title>
        <authorList>
            <person name="Kim T."/>
        </authorList>
    </citation>
    <scope>NUCLEOTIDE SEQUENCE [LARGE SCALE GENOMIC DNA]</scope>
    <source>
        <strain evidence="1">TK-2024</strain>
        <tissue evidence="1">Old leaves</tissue>
    </source>
</reference>
<organism evidence="1 2">
    <name type="scientific">Hibiscus sabdariffa</name>
    <name type="common">roselle</name>
    <dbReference type="NCBI Taxonomy" id="183260"/>
    <lineage>
        <taxon>Eukaryota</taxon>
        <taxon>Viridiplantae</taxon>
        <taxon>Streptophyta</taxon>
        <taxon>Embryophyta</taxon>
        <taxon>Tracheophyta</taxon>
        <taxon>Spermatophyta</taxon>
        <taxon>Magnoliopsida</taxon>
        <taxon>eudicotyledons</taxon>
        <taxon>Gunneridae</taxon>
        <taxon>Pentapetalae</taxon>
        <taxon>rosids</taxon>
        <taxon>malvids</taxon>
        <taxon>Malvales</taxon>
        <taxon>Malvaceae</taxon>
        <taxon>Malvoideae</taxon>
        <taxon>Hibiscus</taxon>
    </lineage>
</organism>
<name>A0ABR2A3Z3_9ROSI</name>
<sequence>MSTCIGTARLNGPIPQKEKKINLALKQNAPIKESTSLGGFGGQLVKLCNTLYSPLSTLHSHPIFRRIDFSRISG</sequence>
<gene>
    <name evidence="1" type="ORF">V6N11_057149</name>
</gene>
<dbReference type="EMBL" id="JBBPBN010000398">
    <property type="protein sequence ID" value="KAK8487421.1"/>
    <property type="molecule type" value="Genomic_DNA"/>
</dbReference>
<evidence type="ECO:0000313" key="2">
    <source>
        <dbReference type="Proteomes" id="UP001396334"/>
    </source>
</evidence>
<evidence type="ECO:0000313" key="1">
    <source>
        <dbReference type="EMBL" id="KAK8487421.1"/>
    </source>
</evidence>
<dbReference type="Proteomes" id="UP001396334">
    <property type="component" value="Unassembled WGS sequence"/>
</dbReference>
<accession>A0ABR2A3Z3</accession>